<dbReference type="PANTHER" id="PTHR21098">
    <property type="entry name" value="RIBOFLAVIN SYNTHASE ALPHA CHAIN"/>
    <property type="match status" value="1"/>
</dbReference>
<dbReference type="Gene3D" id="2.40.30.20">
    <property type="match status" value="2"/>
</dbReference>
<dbReference type="EMBL" id="JAWDIP010000004">
    <property type="protein sequence ID" value="MDY0395974.1"/>
    <property type="molecule type" value="Genomic_DNA"/>
</dbReference>
<dbReference type="CDD" id="cd00402">
    <property type="entry name" value="Riboflavin_synthase_like"/>
    <property type="match status" value="1"/>
</dbReference>
<keyword evidence="6" id="KW-0686">Riboflavin biosynthesis</keyword>
<dbReference type="InterPro" id="IPR001783">
    <property type="entry name" value="Lumazine-bd"/>
</dbReference>
<evidence type="ECO:0000256" key="9">
    <source>
        <dbReference type="NCBIfam" id="TIGR00187"/>
    </source>
</evidence>
<feature type="domain" description="Lumazine-binding" evidence="11">
    <location>
        <begin position="1"/>
        <end position="97"/>
    </location>
</feature>
<dbReference type="NCBIfam" id="NF006767">
    <property type="entry name" value="PRK09289.1"/>
    <property type="match status" value="1"/>
</dbReference>
<dbReference type="SUPFAM" id="SSF63380">
    <property type="entry name" value="Riboflavin synthase domain-like"/>
    <property type="match status" value="2"/>
</dbReference>
<dbReference type="InterPro" id="IPR026017">
    <property type="entry name" value="Lumazine-bd_dom"/>
</dbReference>
<sequence>MFTGIIQDIGRVRQIAKQGDTIRLSINMNKLDRNNLDVGDSIAVNGVCLTVSSLYTDVFTADVMPETFHKTNLVYLQRDYPVNLERSLGIAGRFDGHIVTGHVDATVELLNKKRESNALTLQIALPEQQRPQIVEKGSVALDGTSLTVIDVSADGFSISLIPHTQEHTILADKHLGDLLNIETDILGKYVTTLMNSKESGPRIDKSFLDTNGF</sequence>
<dbReference type="GO" id="GO:0004746">
    <property type="term" value="F:riboflavin synthase activity"/>
    <property type="evidence" value="ECO:0007669"/>
    <property type="project" value="UniProtKB-EC"/>
</dbReference>
<protein>
    <recommendedName>
        <fullName evidence="5 9">Riboflavin synthase</fullName>
        <ecNumber evidence="4 9">2.5.1.9</ecNumber>
    </recommendedName>
</protein>
<evidence type="ECO:0000259" key="11">
    <source>
        <dbReference type="PROSITE" id="PS51177"/>
    </source>
</evidence>
<dbReference type="NCBIfam" id="TIGR00187">
    <property type="entry name" value="ribE"/>
    <property type="match status" value="1"/>
</dbReference>
<feature type="domain" description="Lumazine-binding" evidence="11">
    <location>
        <begin position="98"/>
        <end position="194"/>
    </location>
</feature>
<keyword evidence="13" id="KW-1185">Reference proteome</keyword>
<dbReference type="RefSeq" id="WP_390352381.1">
    <property type="nucleotide sequence ID" value="NZ_JBHUIZ010000003.1"/>
</dbReference>
<evidence type="ECO:0000256" key="10">
    <source>
        <dbReference type="PROSITE-ProRule" id="PRU00524"/>
    </source>
</evidence>
<comment type="catalytic activity">
    <reaction evidence="1">
        <text>2 6,7-dimethyl-8-(1-D-ribityl)lumazine + H(+) = 5-amino-6-(D-ribitylamino)uracil + riboflavin</text>
        <dbReference type="Rhea" id="RHEA:20772"/>
        <dbReference type="ChEBI" id="CHEBI:15378"/>
        <dbReference type="ChEBI" id="CHEBI:15934"/>
        <dbReference type="ChEBI" id="CHEBI:57986"/>
        <dbReference type="ChEBI" id="CHEBI:58201"/>
        <dbReference type="EC" id="2.5.1.9"/>
    </reaction>
</comment>
<feature type="repeat" description="Lumazine-binding" evidence="10">
    <location>
        <begin position="98"/>
        <end position="194"/>
    </location>
</feature>
<evidence type="ECO:0000256" key="7">
    <source>
        <dbReference type="ARBA" id="ARBA00022679"/>
    </source>
</evidence>
<gene>
    <name evidence="12" type="ORF">RWE15_18325</name>
</gene>
<evidence type="ECO:0000256" key="1">
    <source>
        <dbReference type="ARBA" id="ARBA00000968"/>
    </source>
</evidence>
<name>A0ABU5C9T3_9BACI</name>
<dbReference type="Proteomes" id="UP001281447">
    <property type="component" value="Unassembled WGS sequence"/>
</dbReference>
<dbReference type="PIRSF" id="PIRSF000498">
    <property type="entry name" value="Riboflavin_syn_A"/>
    <property type="match status" value="1"/>
</dbReference>
<dbReference type="InterPro" id="IPR017938">
    <property type="entry name" value="Riboflavin_synthase-like_b-brl"/>
</dbReference>
<keyword evidence="7 12" id="KW-0808">Transferase</keyword>
<accession>A0ABU5C9T3</accession>
<comment type="pathway">
    <text evidence="3">Cofactor biosynthesis; riboflavin biosynthesis; riboflavin from 2-hydroxy-3-oxobutyl phosphate and 5-amino-6-(D-ribitylamino)uracil: step 2/2.</text>
</comment>
<dbReference type="EC" id="2.5.1.9" evidence="4 9"/>
<keyword evidence="8" id="KW-0677">Repeat</keyword>
<organism evidence="12 13">
    <name type="scientific">Tigheibacillus halophilus</name>
    <dbReference type="NCBI Taxonomy" id="361280"/>
    <lineage>
        <taxon>Bacteria</taxon>
        <taxon>Bacillati</taxon>
        <taxon>Bacillota</taxon>
        <taxon>Bacilli</taxon>
        <taxon>Bacillales</taxon>
        <taxon>Bacillaceae</taxon>
        <taxon>Tigheibacillus</taxon>
    </lineage>
</organism>
<evidence type="ECO:0000313" key="12">
    <source>
        <dbReference type="EMBL" id="MDY0395974.1"/>
    </source>
</evidence>
<dbReference type="PANTHER" id="PTHR21098:SF12">
    <property type="entry name" value="RIBOFLAVIN SYNTHASE"/>
    <property type="match status" value="1"/>
</dbReference>
<dbReference type="Pfam" id="PF00677">
    <property type="entry name" value="Lum_binding"/>
    <property type="match status" value="2"/>
</dbReference>
<feature type="repeat" description="Lumazine-binding" evidence="10">
    <location>
        <begin position="1"/>
        <end position="97"/>
    </location>
</feature>
<evidence type="ECO:0000256" key="2">
    <source>
        <dbReference type="ARBA" id="ARBA00002803"/>
    </source>
</evidence>
<evidence type="ECO:0000256" key="8">
    <source>
        <dbReference type="ARBA" id="ARBA00022737"/>
    </source>
</evidence>
<dbReference type="PROSITE" id="PS51177">
    <property type="entry name" value="LUMAZINE_BIND"/>
    <property type="match status" value="2"/>
</dbReference>
<comment type="function">
    <text evidence="2">Catalyzes the dismutation of two molecules of 6,7-dimethyl-8-ribityllumazine, resulting in the formation of riboflavin and 5-amino-6-(D-ribitylamino)uracil.</text>
</comment>
<reference evidence="12 13" key="1">
    <citation type="submission" date="2023-10" db="EMBL/GenBank/DDBJ databases">
        <title>Virgibacillus halophilus 5B73C genome.</title>
        <authorList>
            <person name="Miliotis G."/>
            <person name="Sengupta P."/>
            <person name="Hameed A."/>
            <person name="Chuvochina M."/>
            <person name="Mcdonagh F."/>
            <person name="Simpson A.C."/>
            <person name="Singh N.K."/>
            <person name="Rekha P.D."/>
            <person name="Raman K."/>
            <person name="Hugenholtz P."/>
            <person name="Venkateswaran K."/>
        </authorList>
    </citation>
    <scope>NUCLEOTIDE SEQUENCE [LARGE SCALE GENOMIC DNA]</scope>
    <source>
        <strain evidence="12 13">5B73C</strain>
    </source>
</reference>
<evidence type="ECO:0000256" key="4">
    <source>
        <dbReference type="ARBA" id="ARBA00012827"/>
    </source>
</evidence>
<dbReference type="InterPro" id="IPR023366">
    <property type="entry name" value="ATP_synth_asu-like_sf"/>
</dbReference>
<evidence type="ECO:0000256" key="6">
    <source>
        <dbReference type="ARBA" id="ARBA00022619"/>
    </source>
</evidence>
<proteinExistence type="predicted"/>
<evidence type="ECO:0000256" key="5">
    <source>
        <dbReference type="ARBA" id="ARBA00013950"/>
    </source>
</evidence>
<comment type="caution">
    <text evidence="12">The sequence shown here is derived from an EMBL/GenBank/DDBJ whole genome shotgun (WGS) entry which is preliminary data.</text>
</comment>
<evidence type="ECO:0000313" key="13">
    <source>
        <dbReference type="Proteomes" id="UP001281447"/>
    </source>
</evidence>
<evidence type="ECO:0000256" key="3">
    <source>
        <dbReference type="ARBA" id="ARBA00004887"/>
    </source>
</evidence>